<reference evidence="1 2" key="1">
    <citation type="submission" date="2024-01" db="EMBL/GenBank/DDBJ databases">
        <title>Genome assemblies of Stephania.</title>
        <authorList>
            <person name="Yang L."/>
        </authorList>
    </citation>
    <scope>NUCLEOTIDE SEQUENCE [LARGE SCALE GENOMIC DNA]</scope>
    <source>
        <strain evidence="1">JXDWG</strain>
        <tissue evidence="1">Leaf</tissue>
    </source>
</reference>
<protein>
    <submittedName>
        <fullName evidence="1">Uncharacterized protein</fullName>
    </submittedName>
</protein>
<evidence type="ECO:0000313" key="2">
    <source>
        <dbReference type="Proteomes" id="UP001419268"/>
    </source>
</evidence>
<comment type="caution">
    <text evidence="1">The sequence shown here is derived from an EMBL/GenBank/DDBJ whole genome shotgun (WGS) entry which is preliminary data.</text>
</comment>
<proteinExistence type="predicted"/>
<organism evidence="1 2">
    <name type="scientific">Stephania cephalantha</name>
    <dbReference type="NCBI Taxonomy" id="152367"/>
    <lineage>
        <taxon>Eukaryota</taxon>
        <taxon>Viridiplantae</taxon>
        <taxon>Streptophyta</taxon>
        <taxon>Embryophyta</taxon>
        <taxon>Tracheophyta</taxon>
        <taxon>Spermatophyta</taxon>
        <taxon>Magnoliopsida</taxon>
        <taxon>Ranunculales</taxon>
        <taxon>Menispermaceae</taxon>
        <taxon>Menispermoideae</taxon>
        <taxon>Cissampelideae</taxon>
        <taxon>Stephania</taxon>
    </lineage>
</organism>
<keyword evidence="2" id="KW-1185">Reference proteome</keyword>
<evidence type="ECO:0000313" key="1">
    <source>
        <dbReference type="EMBL" id="KAK9104519.1"/>
    </source>
</evidence>
<sequence>MYARNGELKDARLLFDKCLMKCLTEMKRETGFRRESCDCVVVVVVVLRWRGRERSVCEKGGKGKGGILSEKLNLMTD</sequence>
<name>A0AAP0I1U0_9MAGN</name>
<accession>A0AAP0I1U0</accession>
<dbReference type="Proteomes" id="UP001419268">
    <property type="component" value="Unassembled WGS sequence"/>
</dbReference>
<dbReference type="AlphaFoldDB" id="A0AAP0I1U0"/>
<gene>
    <name evidence="1" type="ORF">Scep_021363</name>
</gene>
<dbReference type="EMBL" id="JBBNAG010000009">
    <property type="protein sequence ID" value="KAK9104519.1"/>
    <property type="molecule type" value="Genomic_DNA"/>
</dbReference>